<dbReference type="PROSITE" id="PS51420">
    <property type="entry name" value="RHO"/>
    <property type="match status" value="1"/>
</dbReference>
<dbReference type="SMART" id="SM00176">
    <property type="entry name" value="RAN"/>
    <property type="match status" value="1"/>
</dbReference>
<sequence length="213" mass="23560">MEEVSCKVVLVGDSRCGKTALINRFTNDNFLEVYTPTGFERYTAMYKVGDCSINYTVWDTSGASAYGTVRPLAYKDASVFLLCFSIVDPESLNNTAARWHPEIRQHCAEVPVILCGCQCDLRNDLDTVTSLAKDKLQPVTSEQALVVSRQIGATTYVETTSRQTGRSSCEAFEVAALAALGKLNKNHSNIPRQNCKVDVKEEIRDRGKTCIVM</sequence>
<reference evidence="4" key="1">
    <citation type="submission" date="2025-08" db="UniProtKB">
        <authorList>
            <consortium name="RefSeq"/>
        </authorList>
    </citation>
    <scope>IDENTIFICATION</scope>
    <source>
        <tissue evidence="4">Muscle</tissue>
    </source>
</reference>
<dbReference type="Gene3D" id="3.40.50.300">
    <property type="entry name" value="P-loop containing nucleotide triphosphate hydrolases"/>
    <property type="match status" value="1"/>
</dbReference>
<protein>
    <submittedName>
        <fullName evidence="4">Ras-like GTP-binding protein rhoA isoform X1</fullName>
    </submittedName>
</protein>
<dbReference type="InterPro" id="IPR027417">
    <property type="entry name" value="P-loop_NTPase"/>
</dbReference>
<keyword evidence="1" id="KW-0547">Nucleotide-binding</keyword>
<dbReference type="Pfam" id="PF00071">
    <property type="entry name" value="Ras"/>
    <property type="match status" value="1"/>
</dbReference>
<organism evidence="3 4">
    <name type="scientific">Limulus polyphemus</name>
    <name type="common">Atlantic horseshoe crab</name>
    <dbReference type="NCBI Taxonomy" id="6850"/>
    <lineage>
        <taxon>Eukaryota</taxon>
        <taxon>Metazoa</taxon>
        <taxon>Ecdysozoa</taxon>
        <taxon>Arthropoda</taxon>
        <taxon>Chelicerata</taxon>
        <taxon>Merostomata</taxon>
        <taxon>Xiphosura</taxon>
        <taxon>Limulidae</taxon>
        <taxon>Limulus</taxon>
    </lineage>
</organism>
<dbReference type="SMART" id="SM00174">
    <property type="entry name" value="RHO"/>
    <property type="match status" value="1"/>
</dbReference>
<dbReference type="Proteomes" id="UP000694941">
    <property type="component" value="Unplaced"/>
</dbReference>
<dbReference type="InterPro" id="IPR003578">
    <property type="entry name" value="Small_GTPase_Rho"/>
</dbReference>
<evidence type="ECO:0000256" key="2">
    <source>
        <dbReference type="ARBA" id="ARBA00023134"/>
    </source>
</evidence>
<keyword evidence="2" id="KW-0342">GTP-binding</keyword>
<name>A0ABM1BN35_LIMPO</name>
<dbReference type="PROSITE" id="PS51421">
    <property type="entry name" value="RAS"/>
    <property type="match status" value="1"/>
</dbReference>
<dbReference type="InterPro" id="IPR001806">
    <property type="entry name" value="Small_GTPase"/>
</dbReference>
<proteinExistence type="predicted"/>
<dbReference type="RefSeq" id="XP_013785319.1">
    <property type="nucleotide sequence ID" value="XM_013929865.2"/>
</dbReference>
<accession>A0ABM1BN35</accession>
<dbReference type="PANTHER" id="PTHR24072">
    <property type="entry name" value="RHO FAMILY GTPASE"/>
    <property type="match status" value="1"/>
</dbReference>
<dbReference type="SMART" id="SM00173">
    <property type="entry name" value="RAS"/>
    <property type="match status" value="1"/>
</dbReference>
<evidence type="ECO:0000313" key="3">
    <source>
        <dbReference type="Proteomes" id="UP000694941"/>
    </source>
</evidence>
<dbReference type="InterPro" id="IPR005225">
    <property type="entry name" value="Small_GTP-bd"/>
</dbReference>
<evidence type="ECO:0000256" key="1">
    <source>
        <dbReference type="ARBA" id="ARBA00022741"/>
    </source>
</evidence>
<dbReference type="PRINTS" id="PR00449">
    <property type="entry name" value="RASTRNSFRMNG"/>
</dbReference>
<dbReference type="NCBIfam" id="TIGR00231">
    <property type="entry name" value="small_GTP"/>
    <property type="match status" value="1"/>
</dbReference>
<evidence type="ECO:0000313" key="4">
    <source>
        <dbReference type="RefSeq" id="XP_013785319.1"/>
    </source>
</evidence>
<dbReference type="PROSITE" id="PS51419">
    <property type="entry name" value="RAB"/>
    <property type="match status" value="1"/>
</dbReference>
<dbReference type="SMART" id="SM00175">
    <property type="entry name" value="RAB"/>
    <property type="match status" value="1"/>
</dbReference>
<dbReference type="SUPFAM" id="SSF52540">
    <property type="entry name" value="P-loop containing nucleoside triphosphate hydrolases"/>
    <property type="match status" value="1"/>
</dbReference>
<gene>
    <name evidence="4" type="primary">LOC106469370</name>
</gene>
<keyword evidence="3" id="KW-1185">Reference proteome</keyword>
<dbReference type="GeneID" id="106469370"/>